<dbReference type="GeneID" id="39873570"/>
<gene>
    <name evidence="2" type="ORF">BOVATA_012930</name>
</gene>
<keyword evidence="1" id="KW-0472">Membrane</keyword>
<protein>
    <submittedName>
        <fullName evidence="2">Uncharacterized protein</fullName>
    </submittedName>
</protein>
<sequence length="115" mass="13495">MLSSSFRGRAPLLAIREARRFRRQPVKLIEKVTEEYEKAGIDTTPQQPDQSATERRKRMIRYVYYDPTLSQKLAIMKARFLATGWIWVVTALSTYTALNALYFANKHFEKGRYCI</sequence>
<reference evidence="2 3" key="1">
    <citation type="journal article" date="2017" name="BMC Genomics">
        <title>Whole-genome assembly of Babesia ovata and comparative genomics between closely related pathogens.</title>
        <authorList>
            <person name="Yamagishi J."/>
            <person name="Asada M."/>
            <person name="Hakimi H."/>
            <person name="Tanaka T.Q."/>
            <person name="Sugimoto C."/>
            <person name="Kawazu S."/>
        </authorList>
    </citation>
    <scope>NUCLEOTIDE SEQUENCE [LARGE SCALE GENOMIC DNA]</scope>
    <source>
        <strain evidence="2 3">Miyake</strain>
    </source>
</reference>
<dbReference type="AlphaFoldDB" id="A0A2H6K9Y7"/>
<proteinExistence type="predicted"/>
<keyword evidence="1" id="KW-1133">Transmembrane helix</keyword>
<name>A0A2H6K9Y7_9APIC</name>
<comment type="caution">
    <text evidence="2">The sequence shown here is derived from an EMBL/GenBank/DDBJ whole genome shotgun (WGS) entry which is preliminary data.</text>
</comment>
<feature type="transmembrane region" description="Helical" evidence="1">
    <location>
        <begin position="80"/>
        <end position="103"/>
    </location>
</feature>
<keyword evidence="1" id="KW-0812">Transmembrane</keyword>
<dbReference type="EMBL" id="BDSA01000001">
    <property type="protein sequence ID" value="GBE59800.1"/>
    <property type="molecule type" value="Genomic_DNA"/>
</dbReference>
<dbReference type="RefSeq" id="XP_028866043.1">
    <property type="nucleotide sequence ID" value="XM_029010210.1"/>
</dbReference>
<keyword evidence="3" id="KW-1185">Reference proteome</keyword>
<dbReference type="Proteomes" id="UP000236319">
    <property type="component" value="Unassembled WGS sequence"/>
</dbReference>
<organism evidence="2 3">
    <name type="scientific">Babesia ovata</name>
    <dbReference type="NCBI Taxonomy" id="189622"/>
    <lineage>
        <taxon>Eukaryota</taxon>
        <taxon>Sar</taxon>
        <taxon>Alveolata</taxon>
        <taxon>Apicomplexa</taxon>
        <taxon>Aconoidasida</taxon>
        <taxon>Piroplasmida</taxon>
        <taxon>Babesiidae</taxon>
        <taxon>Babesia</taxon>
    </lineage>
</organism>
<dbReference type="OrthoDB" id="364807at2759"/>
<evidence type="ECO:0000256" key="1">
    <source>
        <dbReference type="SAM" id="Phobius"/>
    </source>
</evidence>
<accession>A0A2H6K9Y7</accession>
<evidence type="ECO:0000313" key="2">
    <source>
        <dbReference type="EMBL" id="GBE59800.1"/>
    </source>
</evidence>
<evidence type="ECO:0000313" key="3">
    <source>
        <dbReference type="Proteomes" id="UP000236319"/>
    </source>
</evidence>
<dbReference type="VEuPathDB" id="PiroplasmaDB:BOVATA_012930"/>